<feature type="domain" description="SGNH hydrolase-type esterase" evidence="1">
    <location>
        <begin position="5"/>
        <end position="173"/>
    </location>
</feature>
<dbReference type="InterPro" id="IPR051532">
    <property type="entry name" value="Ester_Hydrolysis_Enzymes"/>
</dbReference>
<dbReference type="EMBL" id="SMKX01000020">
    <property type="protein sequence ID" value="TDD60885.1"/>
    <property type="molecule type" value="Genomic_DNA"/>
</dbReference>
<dbReference type="GO" id="GO:0004622">
    <property type="term" value="F:phosphatidylcholine lysophospholipase activity"/>
    <property type="evidence" value="ECO:0007669"/>
    <property type="project" value="TreeGrafter"/>
</dbReference>
<evidence type="ECO:0000313" key="3">
    <source>
        <dbReference type="Proteomes" id="UP000295124"/>
    </source>
</evidence>
<keyword evidence="3" id="KW-1185">Reference proteome</keyword>
<dbReference type="AlphaFoldDB" id="A0A4R4ZQ86"/>
<evidence type="ECO:0000313" key="2">
    <source>
        <dbReference type="EMBL" id="TDD60885.1"/>
    </source>
</evidence>
<dbReference type="SUPFAM" id="SSF52266">
    <property type="entry name" value="SGNH hydrolase"/>
    <property type="match status" value="1"/>
</dbReference>
<reference evidence="2 3" key="1">
    <citation type="submission" date="2019-03" db="EMBL/GenBank/DDBJ databases">
        <title>Draft genome sequences of novel Actinobacteria.</title>
        <authorList>
            <person name="Sahin N."/>
            <person name="Ay H."/>
            <person name="Saygin H."/>
        </authorList>
    </citation>
    <scope>NUCLEOTIDE SEQUENCE [LARGE SCALE GENOMIC DNA]</scope>
    <source>
        <strain evidence="2 3">JCM 13523</strain>
    </source>
</reference>
<protein>
    <submittedName>
        <fullName evidence="2">Lysophospholipase</fullName>
    </submittedName>
</protein>
<organism evidence="2 3">
    <name type="scientific">Kribbella antibiotica</name>
    <dbReference type="NCBI Taxonomy" id="190195"/>
    <lineage>
        <taxon>Bacteria</taxon>
        <taxon>Bacillati</taxon>
        <taxon>Actinomycetota</taxon>
        <taxon>Actinomycetes</taxon>
        <taxon>Propionibacteriales</taxon>
        <taxon>Kribbellaceae</taxon>
        <taxon>Kribbella</taxon>
    </lineage>
</organism>
<sequence length="184" mass="19879">MLGHSYPFLIAAEAAALHPSCGWRFVNRGVSGDKVLDLAARWQEDMLDHRPEVLSILVGVNDANAALDGSSEDPGTAFAAAYRSLLERTVSVLPSVRLVLGEPFYLPTSPVEALREAWAAAVRARAEIVRELADDFGATFVPYQAALDAAATRAPAEHWVWDGIHPTYAGQRILADAWITAVLS</sequence>
<dbReference type="InterPro" id="IPR036514">
    <property type="entry name" value="SGNH_hydro_sf"/>
</dbReference>
<name>A0A4R4ZQ86_9ACTN</name>
<proteinExistence type="predicted"/>
<comment type="caution">
    <text evidence="2">The sequence shown here is derived from an EMBL/GenBank/DDBJ whole genome shotgun (WGS) entry which is preliminary data.</text>
</comment>
<evidence type="ECO:0000259" key="1">
    <source>
        <dbReference type="Pfam" id="PF13472"/>
    </source>
</evidence>
<dbReference type="Pfam" id="PF13472">
    <property type="entry name" value="Lipase_GDSL_2"/>
    <property type="match status" value="1"/>
</dbReference>
<gene>
    <name evidence="2" type="ORF">E1263_09730</name>
</gene>
<dbReference type="InterPro" id="IPR013830">
    <property type="entry name" value="SGNH_hydro"/>
</dbReference>
<dbReference type="PANTHER" id="PTHR30383:SF5">
    <property type="entry name" value="SGNH HYDROLASE-TYPE ESTERASE DOMAIN-CONTAINING PROTEIN"/>
    <property type="match status" value="1"/>
</dbReference>
<dbReference type="Gene3D" id="3.40.50.1110">
    <property type="entry name" value="SGNH hydrolase"/>
    <property type="match status" value="1"/>
</dbReference>
<accession>A0A4R4ZQ86</accession>
<dbReference type="Proteomes" id="UP000295124">
    <property type="component" value="Unassembled WGS sequence"/>
</dbReference>
<dbReference type="OrthoDB" id="9794725at2"/>
<dbReference type="PANTHER" id="PTHR30383">
    <property type="entry name" value="THIOESTERASE 1/PROTEASE 1/LYSOPHOSPHOLIPASE L1"/>
    <property type="match status" value="1"/>
</dbReference>